<dbReference type="Proteomes" id="UP000675881">
    <property type="component" value="Chromosome 13"/>
</dbReference>
<evidence type="ECO:0000313" key="1">
    <source>
        <dbReference type="EMBL" id="CAF2823632.1"/>
    </source>
</evidence>
<sequence>MDQSFNQIYFEGGAVSLSIYQTYEAITLMMCAILCQASANCFAFKYDMNECNLINRYFIKNNSTNLIYIKDPCSSWNYGSSQSAYKTERYITQKLCYDDCFKKIKNVIILYMYMIQKCVIGKKEWVVILKIWGGSSSGIVGKL</sequence>
<accession>A0A7R8H303</accession>
<protein>
    <submittedName>
        <fullName evidence="1">(salmon louse) hypothetical protein</fullName>
    </submittedName>
</protein>
<dbReference type="AlphaFoldDB" id="A0A7R8H303"/>
<name>A0A7R8H303_LEPSM</name>
<organism evidence="1 2">
    <name type="scientific">Lepeophtheirus salmonis</name>
    <name type="common">Salmon louse</name>
    <name type="synonym">Caligus salmonis</name>
    <dbReference type="NCBI Taxonomy" id="72036"/>
    <lineage>
        <taxon>Eukaryota</taxon>
        <taxon>Metazoa</taxon>
        <taxon>Ecdysozoa</taxon>
        <taxon>Arthropoda</taxon>
        <taxon>Crustacea</taxon>
        <taxon>Multicrustacea</taxon>
        <taxon>Hexanauplia</taxon>
        <taxon>Copepoda</taxon>
        <taxon>Siphonostomatoida</taxon>
        <taxon>Caligidae</taxon>
        <taxon>Lepeophtheirus</taxon>
    </lineage>
</organism>
<dbReference type="EMBL" id="HG994592">
    <property type="protein sequence ID" value="CAF2823632.1"/>
    <property type="molecule type" value="Genomic_DNA"/>
</dbReference>
<gene>
    <name evidence="1" type="ORF">LSAA_4362</name>
</gene>
<proteinExistence type="predicted"/>
<reference evidence="1" key="1">
    <citation type="submission" date="2021-02" db="EMBL/GenBank/DDBJ databases">
        <authorList>
            <person name="Bekaert M."/>
        </authorList>
    </citation>
    <scope>NUCLEOTIDE SEQUENCE</scope>
    <source>
        <strain evidence="1">IoA-00</strain>
    </source>
</reference>
<keyword evidence="2" id="KW-1185">Reference proteome</keyword>
<evidence type="ECO:0000313" key="2">
    <source>
        <dbReference type="Proteomes" id="UP000675881"/>
    </source>
</evidence>